<dbReference type="AlphaFoldDB" id="A0A428SRX5"/>
<feature type="compositionally biased region" description="Polar residues" evidence="1">
    <location>
        <begin position="1"/>
        <end position="11"/>
    </location>
</feature>
<comment type="caution">
    <text evidence="2">The sequence shown here is derived from an EMBL/GenBank/DDBJ whole genome shotgun (WGS) entry which is preliminary data.</text>
</comment>
<name>A0A428SRX5_9HYPO</name>
<accession>A0A428SRX5</accession>
<gene>
    <name evidence="2" type="ORF">CDV31_015118</name>
</gene>
<keyword evidence="3" id="KW-1185">Reference proteome</keyword>
<sequence length="129" mass="14517">MAQNTADQPSTEAAKPNTGGESPQAPTKPRVDPIAEAKLLELYYDFINQHVGRPTMVPPLQNNPTNMRDFWRGTRGESHERSPRTKAQEVTLLPFMSMLICDELLLSVQLPYGFTSLLLRRDPVPVHSF</sequence>
<feature type="region of interest" description="Disordered" evidence="1">
    <location>
        <begin position="1"/>
        <end position="31"/>
    </location>
</feature>
<organism evidence="2 3">
    <name type="scientific">Fusarium ambrosium</name>
    <dbReference type="NCBI Taxonomy" id="131363"/>
    <lineage>
        <taxon>Eukaryota</taxon>
        <taxon>Fungi</taxon>
        <taxon>Dikarya</taxon>
        <taxon>Ascomycota</taxon>
        <taxon>Pezizomycotina</taxon>
        <taxon>Sordariomycetes</taxon>
        <taxon>Hypocreomycetidae</taxon>
        <taxon>Hypocreales</taxon>
        <taxon>Nectriaceae</taxon>
        <taxon>Fusarium</taxon>
        <taxon>Fusarium solani species complex</taxon>
    </lineage>
</organism>
<feature type="region of interest" description="Disordered" evidence="1">
    <location>
        <begin position="54"/>
        <end position="86"/>
    </location>
</feature>
<evidence type="ECO:0000256" key="1">
    <source>
        <dbReference type="SAM" id="MobiDB-lite"/>
    </source>
</evidence>
<reference evidence="2 3" key="1">
    <citation type="submission" date="2017-06" db="EMBL/GenBank/DDBJ databases">
        <title>Cmopartive genomic analysis of Ambrosia Fusariam Clade fungi.</title>
        <authorList>
            <person name="Stajich J.E."/>
            <person name="Carrillo J."/>
            <person name="Kijimoto T."/>
            <person name="Eskalen A."/>
            <person name="O'Donnell K."/>
            <person name="Kasson M."/>
        </authorList>
    </citation>
    <scope>NUCLEOTIDE SEQUENCE [LARGE SCALE GENOMIC DNA]</scope>
    <source>
        <strain evidence="2 3">NRRL 20438</strain>
    </source>
</reference>
<dbReference type="EMBL" id="NIZV01000378">
    <property type="protein sequence ID" value="RSL92536.1"/>
    <property type="molecule type" value="Genomic_DNA"/>
</dbReference>
<dbReference type="Proteomes" id="UP000288429">
    <property type="component" value="Unassembled WGS sequence"/>
</dbReference>
<evidence type="ECO:0000313" key="2">
    <source>
        <dbReference type="EMBL" id="RSL92536.1"/>
    </source>
</evidence>
<evidence type="ECO:0000313" key="3">
    <source>
        <dbReference type="Proteomes" id="UP000288429"/>
    </source>
</evidence>
<feature type="compositionally biased region" description="Basic and acidic residues" evidence="1">
    <location>
        <begin position="69"/>
        <end position="86"/>
    </location>
</feature>
<proteinExistence type="predicted"/>
<protein>
    <submittedName>
        <fullName evidence="2">Uncharacterized protein</fullName>
    </submittedName>
</protein>